<sequence>MISMNPVVMMMSGHDRIESEKGEKSDDDAVGTVSEAAAGRGENAAKRA</sequence>
<evidence type="ECO:0000313" key="3">
    <source>
        <dbReference type="Proteomes" id="UP000501421"/>
    </source>
</evidence>
<accession>A0A679FNN7</accession>
<proteinExistence type="predicted"/>
<feature type="region of interest" description="Disordered" evidence="1">
    <location>
        <begin position="1"/>
        <end position="48"/>
    </location>
</feature>
<dbReference type="AlphaFoldDB" id="A0A679FNN7"/>
<keyword evidence="3" id="KW-1185">Reference proteome</keyword>
<dbReference type="Proteomes" id="UP000501421">
    <property type="component" value="Chromosome"/>
</dbReference>
<evidence type="ECO:0000256" key="1">
    <source>
        <dbReference type="SAM" id="MobiDB-lite"/>
    </source>
</evidence>
<name>A0A679FNN7_9BACL</name>
<protein>
    <submittedName>
        <fullName evidence="2">Uncharacterized protein</fullName>
    </submittedName>
</protein>
<reference evidence="3" key="1">
    <citation type="journal article" date="2020" name="Microbiol. Resour. Announc.">
        <title>Complete Genome Sequence of Geobacillus sp. Strain E55-1, Isolated from Mine Geyser in Japan.</title>
        <authorList>
            <person name="Miyazaki K."/>
            <person name="Hase E."/>
            <person name="Tokito N."/>
        </authorList>
    </citation>
    <scope>NUCLEOTIDE SEQUENCE [LARGE SCALE GENOMIC DNA]</scope>
    <source>
        <strain evidence="3">E55-1</strain>
    </source>
</reference>
<dbReference type="EMBL" id="AP022557">
    <property type="protein sequence ID" value="BBW98078.1"/>
    <property type="molecule type" value="Genomic_DNA"/>
</dbReference>
<organism evidence="2 3">
    <name type="scientific">Geobacillus subterraneus</name>
    <dbReference type="NCBI Taxonomy" id="129338"/>
    <lineage>
        <taxon>Bacteria</taxon>
        <taxon>Bacillati</taxon>
        <taxon>Bacillota</taxon>
        <taxon>Bacilli</taxon>
        <taxon>Bacillales</taxon>
        <taxon>Anoxybacillaceae</taxon>
        <taxon>Geobacillus</taxon>
    </lineage>
</organism>
<gene>
    <name evidence="2" type="ORF">GsuE55_29110</name>
</gene>
<evidence type="ECO:0000313" key="2">
    <source>
        <dbReference type="EMBL" id="BBW98078.1"/>
    </source>
</evidence>
<feature type="compositionally biased region" description="Basic and acidic residues" evidence="1">
    <location>
        <begin position="13"/>
        <end position="24"/>
    </location>
</feature>